<dbReference type="InterPro" id="IPR011016">
    <property type="entry name" value="Znf_RING-CH"/>
</dbReference>
<dbReference type="SUPFAM" id="SSF57850">
    <property type="entry name" value="RING/U-box"/>
    <property type="match status" value="1"/>
</dbReference>
<evidence type="ECO:0000256" key="10">
    <source>
        <dbReference type="ARBA" id="ARBA00022737"/>
    </source>
</evidence>
<dbReference type="eggNOG" id="KOG0803">
    <property type="taxonomic scope" value="Eukaryota"/>
</dbReference>
<evidence type="ECO:0000256" key="13">
    <source>
        <dbReference type="ARBA" id="ARBA00022833"/>
    </source>
</evidence>
<dbReference type="InterPro" id="IPR039804">
    <property type="entry name" value="RING-CH-C4HC3_LTN1"/>
</dbReference>
<evidence type="ECO:0000256" key="1">
    <source>
        <dbReference type="ARBA" id="ARBA00000900"/>
    </source>
</evidence>
<feature type="domain" description="RING-type" evidence="17">
    <location>
        <begin position="1877"/>
        <end position="1924"/>
    </location>
</feature>
<feature type="compositionally biased region" description="Basic and acidic residues" evidence="16">
    <location>
        <begin position="1"/>
        <end position="10"/>
    </location>
</feature>
<keyword evidence="10" id="KW-0677">Repeat</keyword>
<evidence type="ECO:0000256" key="11">
    <source>
        <dbReference type="ARBA" id="ARBA00022771"/>
    </source>
</evidence>
<evidence type="ECO:0000256" key="8">
    <source>
        <dbReference type="ARBA" id="ARBA00022679"/>
    </source>
</evidence>
<organism evidence="18 19">
    <name type="scientific">Nelumbo nucifera</name>
    <name type="common">Sacred lotus</name>
    <dbReference type="NCBI Taxonomy" id="4432"/>
    <lineage>
        <taxon>Eukaryota</taxon>
        <taxon>Viridiplantae</taxon>
        <taxon>Streptophyta</taxon>
        <taxon>Embryophyta</taxon>
        <taxon>Tracheophyta</taxon>
        <taxon>Spermatophyta</taxon>
        <taxon>Magnoliopsida</taxon>
        <taxon>Proteales</taxon>
        <taxon>Nelumbonaceae</taxon>
        <taxon>Nelumbo</taxon>
    </lineage>
</organism>
<dbReference type="GO" id="GO:0005829">
    <property type="term" value="C:cytosol"/>
    <property type="evidence" value="ECO:0000318"/>
    <property type="project" value="GO_Central"/>
</dbReference>
<keyword evidence="8 15" id="KW-0808">Transferase</keyword>
<dbReference type="InterPro" id="IPR011989">
    <property type="entry name" value="ARM-like"/>
</dbReference>
<evidence type="ECO:0000256" key="6">
    <source>
        <dbReference type="ARBA" id="ARBA00017157"/>
    </source>
</evidence>
<dbReference type="PANTHER" id="PTHR12389:SF0">
    <property type="entry name" value="E3 UBIQUITIN-PROTEIN LIGASE LISTERIN"/>
    <property type="match status" value="1"/>
</dbReference>
<comment type="subunit">
    <text evidence="15">Component of the ribosome quality control complex (RQC).</text>
</comment>
<dbReference type="InterPro" id="IPR054476">
    <property type="entry name" value="Ltn1_N"/>
</dbReference>
<dbReference type="OrthoDB" id="6108at2759"/>
<evidence type="ECO:0000256" key="9">
    <source>
        <dbReference type="ARBA" id="ARBA00022723"/>
    </source>
</evidence>
<keyword evidence="11 14" id="KW-0863">Zinc-finger</keyword>
<dbReference type="GO" id="GO:0061630">
    <property type="term" value="F:ubiquitin protein ligase activity"/>
    <property type="evidence" value="ECO:0000318"/>
    <property type="project" value="GO_Central"/>
</dbReference>
<evidence type="ECO:0000256" key="14">
    <source>
        <dbReference type="PROSITE-ProRule" id="PRU00175"/>
    </source>
</evidence>
<reference evidence="19" key="1">
    <citation type="submission" date="2025-08" db="UniProtKB">
        <authorList>
            <consortium name="RefSeq"/>
        </authorList>
    </citation>
    <scope>IDENTIFICATION</scope>
</reference>
<sequence>MGRPKGEGARSKTRPSSSSLAASLLPAGTATVGFGGYVGSSRLESSLPGDDAFPFSDVDSEIAQHLKRLGRKDPITKLKALTSLADLFKQKSGEDIVQIIPQWAFEYKRLLQDYNREVRRATNDTMTNFVITVGRGLAPHLKSLMGPWWFSQFDPVPEVYQSARRSLQAAFPAQEKRLDALSLCANEILLYIEENLKLTPQAISDKVAPLDELEDIHQRVISSSLLALATLLDILLGMQVQRPGFENVIAEPKNASKARTTVISSAEKMFSTHKYFLEFLKSQSPGVRSATYSVLGSFIKHVPHVFNEGNMKTLSVNILGAFQEKDPACHSSMWETILLFSKSFPDSWTLPNVQKTAVNRFWHFLKNGCYGSRQASYPVLIVLLDTIVVKAVHGEQFLLSFFQYLWDGRNPFNPSTADRLAFFNAFKECFIWAVHNASRFCNGVDAISHFQIGLVQNILVTLLWHDYLLVVHPKGHGGVSYGNSICSFENNTQAFQETKMDPVTIKYPMGYLQDLGKCIIGILSEFSSKECDLLDPFSASFQEDILEILRQEHLQKLSEHVEQVVNFLILLDEYAVQKGERWPLVYLSRPMVANSFPLIRSMDSPDAVKLLSITVSIFGPQEVVSKLSIGGQRHQSSDISIGGDKKSKSENFLQSFKEIFVPWCLYGNNRSTSARLDLLLALLDGEHFSEQWPSIIKYAILEHPGTELLLDFDRIDMLAMLMEKVRGEINKKKAVPELGHWHGSYLELWQHKLLDSTAVSIACCSPSLWISHARFLGSVLGGSTEDDQSYFVSRDAIFLIYEEILKKFILFLMESPFKWAKDACSLIECIMEKDLMPKCESYVNILEMAQFAFEVLKGSFFCLKIFSEEHKLLTCISTVLFIIDWEHSMASEVAIDGSSMTSGCILDAESQKRLDSKFSFGESMHAFRCKISPNFWKGFNMCNLKKLTSILIQTIRDAIFKTDTFYTDKVISLCCQWMLEILDILCWDNCSEQTLLDQLFDKRDFWPLWVAPALDNDSRSAILKAKSILTDAHESRHQQFVAFTDKLISKLGVGRVLAVSQTVPSSSEEATNELVTSKSSFPRAWLAAEILCTWKWPGGSALSSFLPLLREHAKNRNSPAEDSLLDSIINILLDGSLVHGTSCQVGLFNVWPASDDEVEIIKEPFLRALISLLSVLIIKDVIWGKAKVVVLFEFLVNKLFIGETVNRNCLRILPFVMNVLIQPLRHKGSGSDGSSENAQIDSFKESDVHYIIKEWLQRALSLPPLVSWESGQDIEEWIQLIISCYPLSAIGEIGALKIAQKREISHLEKKLLLVLFRKQRTDSNASTAVSQFPAAQMTLSKLMAVSVGYCWKEFDENDWEFLLSQLQGWTESAVLLMEEIAENVDNIVVNMPTSGDMEVTIKELEEAVQILDPFPLTIARTALFSFSLFCGFSDLHAEDTKILNTLKLERFDPIRDRIVEAILRLFFATGIAEAISRSCCLEAASIVASTRLAHSHLWDLVASSVINSSYHARNSAVKSVELWGLSKGSISSLYAILFSSEPTSSLQFAAFTILTTEPVSHMAFTKEDTARYFNEDIDDSEPNQSQVGSSSAEEAFHFREEISCMIGKSPYNLLKMDLLAQDRVSVFVAWALLLSHLQSLPLSSPAREKLVQCLQDFADSIILECLFQHIPWKSGMLPNSKKDVELPAGISEAANAATRAITTGSLLFSVESLWPVGTKQMASLAGAVYGLMLCVLPAYVRGCFAGIRDRSTSSAIESFTKIWCSPSLIADELHQIKKADVADENFSVSVNKSSCEVIATYKKEETGMDLVIHLPASYPLRPVDVDCTRSLGISEVKKRKWLMSMMAFVRNQNGALAEAIRIWKSNFDKEFQGVEECPICYSIIHTSNHSLPRLACKTCKHKFHSACLYKWFSTSHKSTCPLCQSPF</sequence>
<feature type="region of interest" description="Disordered" evidence="16">
    <location>
        <begin position="1"/>
        <end position="21"/>
    </location>
</feature>
<dbReference type="EC" id="2.3.2.27" evidence="5 15"/>
<keyword evidence="7" id="KW-0963">Cytoplasm</keyword>
<dbReference type="PANTHER" id="PTHR12389">
    <property type="entry name" value="ZINC FINGER PROTEIN 294"/>
    <property type="match status" value="1"/>
</dbReference>
<dbReference type="GO" id="GO:1990112">
    <property type="term" value="C:RQC complex"/>
    <property type="evidence" value="ECO:0000318"/>
    <property type="project" value="GO_Central"/>
</dbReference>
<dbReference type="PROSITE" id="PS50089">
    <property type="entry name" value="ZF_RING_2"/>
    <property type="match status" value="1"/>
</dbReference>
<dbReference type="InterPro" id="IPR016024">
    <property type="entry name" value="ARM-type_fold"/>
</dbReference>
<keyword evidence="12 15" id="KW-0833">Ubl conjugation pathway</keyword>
<dbReference type="SUPFAM" id="SSF48371">
    <property type="entry name" value="ARM repeat"/>
    <property type="match status" value="1"/>
</dbReference>
<dbReference type="GO" id="GO:0008270">
    <property type="term" value="F:zinc ion binding"/>
    <property type="evidence" value="ECO:0007669"/>
    <property type="project" value="UniProtKB-KW"/>
</dbReference>
<dbReference type="RefSeq" id="XP_010256980.1">
    <property type="nucleotide sequence ID" value="XM_010258678.2"/>
</dbReference>
<evidence type="ECO:0000313" key="18">
    <source>
        <dbReference type="Proteomes" id="UP000189703"/>
    </source>
</evidence>
<evidence type="ECO:0000256" key="16">
    <source>
        <dbReference type="SAM" id="MobiDB-lite"/>
    </source>
</evidence>
<keyword evidence="13 15" id="KW-0862">Zinc</keyword>
<gene>
    <name evidence="19" type="primary">LOC104597233</name>
</gene>
<dbReference type="Gene3D" id="1.25.10.10">
    <property type="entry name" value="Leucine-rich Repeat Variant"/>
    <property type="match status" value="1"/>
</dbReference>
<keyword evidence="9 15" id="KW-0479">Metal-binding</keyword>
<dbReference type="Proteomes" id="UP000189703">
    <property type="component" value="Unplaced"/>
</dbReference>
<comment type="similarity">
    <text evidence="4 15">Belongs to the LTN1 family.</text>
</comment>
<dbReference type="KEGG" id="nnu:104597233"/>
<evidence type="ECO:0000259" key="17">
    <source>
        <dbReference type="PROSITE" id="PS50089"/>
    </source>
</evidence>
<dbReference type="STRING" id="4432.A0A1U8A598"/>
<dbReference type="UniPathway" id="UPA00143"/>
<dbReference type="OMA" id="EAIHTWK"/>
<dbReference type="FunCoup" id="A0A1U8A598">
    <property type="interactions" value="4502"/>
</dbReference>
<comment type="catalytic activity">
    <reaction evidence="1 15">
        <text>S-ubiquitinyl-[E2 ubiquitin-conjugating enzyme]-L-cysteine + [acceptor protein]-L-lysine = [E2 ubiquitin-conjugating enzyme]-L-cysteine + N(6)-ubiquitinyl-[acceptor protein]-L-lysine.</text>
        <dbReference type="EC" id="2.3.2.27"/>
    </reaction>
</comment>
<dbReference type="InterPro" id="IPR039795">
    <property type="entry name" value="LTN1/Rkr1"/>
</dbReference>
<protein>
    <recommendedName>
        <fullName evidence="6 15">E3 ubiquitin-protein ligase listerin</fullName>
        <ecNumber evidence="5 15">2.3.2.27</ecNumber>
    </recommendedName>
    <alternativeName>
        <fullName evidence="15">RING-type E3 ubiquitin transferase listerin</fullName>
    </alternativeName>
</protein>
<dbReference type="Pfam" id="PF22999">
    <property type="entry name" value="LTN1_E3_ligase_6th"/>
    <property type="match status" value="1"/>
</dbReference>
<dbReference type="GeneID" id="104597233"/>
<dbReference type="InterPro" id="IPR013083">
    <property type="entry name" value="Znf_RING/FYVE/PHD"/>
</dbReference>
<name>A0A1U8A598_NELNU</name>
<comment type="function">
    <text evidence="15">E3 ubiquitin-protein ligase. Component of the ribosome quality control complex (RQC), a ribosome-associated complex that mediates ubiquitination and extraction of incompletely synthesized nascent chains for proteasomal degradation.</text>
</comment>
<evidence type="ECO:0000256" key="15">
    <source>
        <dbReference type="RuleBase" id="RU367090"/>
    </source>
</evidence>
<dbReference type="CDD" id="cd16491">
    <property type="entry name" value="RING-CH-C4HC3_LTN1"/>
    <property type="match status" value="1"/>
</dbReference>
<evidence type="ECO:0000313" key="19">
    <source>
        <dbReference type="RefSeq" id="XP_010256980.1"/>
    </source>
</evidence>
<dbReference type="Pfam" id="PF13639">
    <property type="entry name" value="zf-RING_2"/>
    <property type="match status" value="1"/>
</dbReference>
<dbReference type="InterPro" id="IPR054477">
    <property type="entry name" value="LTN1_E3_ligase_6th"/>
</dbReference>
<dbReference type="Pfam" id="PF22958">
    <property type="entry name" value="Ltn1_1st"/>
    <property type="match status" value="1"/>
</dbReference>
<evidence type="ECO:0000256" key="7">
    <source>
        <dbReference type="ARBA" id="ARBA00022490"/>
    </source>
</evidence>
<dbReference type="SMART" id="SM00744">
    <property type="entry name" value="RINGv"/>
    <property type="match status" value="1"/>
</dbReference>
<dbReference type="GO" id="GO:0072344">
    <property type="term" value="P:rescue of stalled ribosome"/>
    <property type="evidence" value="ECO:0000318"/>
    <property type="project" value="GO_Central"/>
</dbReference>
<comment type="subcellular location">
    <subcellularLocation>
        <location evidence="2">Cytoplasm</location>
        <location evidence="2">Cytosol</location>
    </subcellularLocation>
</comment>
<keyword evidence="18" id="KW-1185">Reference proteome</keyword>
<accession>A0A1U8A598</accession>
<dbReference type="Pfam" id="PF23009">
    <property type="entry name" value="UBC_like"/>
    <property type="match status" value="1"/>
</dbReference>
<dbReference type="InterPro" id="IPR001841">
    <property type="entry name" value="Znf_RING"/>
</dbReference>
<dbReference type="Gene3D" id="3.30.40.10">
    <property type="entry name" value="Zinc/RING finger domain, C3HC4 (zinc finger)"/>
    <property type="match status" value="1"/>
</dbReference>
<dbReference type="GO" id="GO:0043023">
    <property type="term" value="F:ribosomal large subunit binding"/>
    <property type="evidence" value="ECO:0000318"/>
    <property type="project" value="GO_Central"/>
</dbReference>
<evidence type="ECO:0000256" key="12">
    <source>
        <dbReference type="ARBA" id="ARBA00022786"/>
    </source>
</evidence>
<dbReference type="GO" id="GO:0016567">
    <property type="term" value="P:protein ubiquitination"/>
    <property type="evidence" value="ECO:0007669"/>
    <property type="project" value="UniProtKB-UniPathway"/>
</dbReference>
<evidence type="ECO:0000256" key="5">
    <source>
        <dbReference type="ARBA" id="ARBA00012483"/>
    </source>
</evidence>
<dbReference type="InParanoid" id="A0A1U8A598"/>
<dbReference type="GO" id="GO:1990116">
    <property type="term" value="P:ribosome-associated ubiquitin-dependent protein catabolic process"/>
    <property type="evidence" value="ECO:0000318"/>
    <property type="project" value="GO_Central"/>
</dbReference>
<evidence type="ECO:0000256" key="4">
    <source>
        <dbReference type="ARBA" id="ARBA00007997"/>
    </source>
</evidence>
<dbReference type="SMART" id="SM00184">
    <property type="entry name" value="RING"/>
    <property type="match status" value="1"/>
</dbReference>
<dbReference type="InterPro" id="IPR054478">
    <property type="entry name" value="LTN1_UBC"/>
</dbReference>
<evidence type="ECO:0000256" key="3">
    <source>
        <dbReference type="ARBA" id="ARBA00004906"/>
    </source>
</evidence>
<comment type="pathway">
    <text evidence="3 15">Protein modification; protein ubiquitination.</text>
</comment>
<proteinExistence type="inferred from homology"/>
<dbReference type="FunFam" id="3.30.40.10:FF:000038">
    <property type="entry name" value="E3 ubiquitin-protein ligase listerin"/>
    <property type="match status" value="1"/>
</dbReference>
<evidence type="ECO:0000256" key="2">
    <source>
        <dbReference type="ARBA" id="ARBA00004514"/>
    </source>
</evidence>